<keyword evidence="1" id="KW-0378">Hydrolase</keyword>
<keyword evidence="1" id="KW-0347">Helicase</keyword>
<keyword evidence="2" id="KW-1185">Reference proteome</keyword>
<reference evidence="1 2" key="1">
    <citation type="submission" date="2020-04" db="EMBL/GenBank/DDBJ databases">
        <title>Perkinsus olseni comparative genomics.</title>
        <authorList>
            <person name="Bogema D.R."/>
        </authorList>
    </citation>
    <scope>NUCLEOTIDE SEQUENCE [LARGE SCALE GENOMIC DNA]</scope>
    <source>
        <strain evidence="1 2">ATCC PRA-207</strain>
    </source>
</reference>
<feature type="non-terminal residue" evidence="1">
    <location>
        <position position="1"/>
    </location>
</feature>
<sequence>MPPHVLPYAEDLLEYLEPKSGREFSRATLCRSDTTNPAYHQCIVFCTSVVLVKTVASYLRENAPSPCKVMESSEDHSLADRSAAMKFLNSREH</sequence>
<keyword evidence="1" id="KW-0547">Nucleotide-binding</keyword>
<proteinExistence type="predicted"/>
<accession>A0A7J6R9C0</accession>
<evidence type="ECO:0000313" key="2">
    <source>
        <dbReference type="Proteomes" id="UP000553632"/>
    </source>
</evidence>
<name>A0A7J6R9C0_PEROL</name>
<dbReference type="EMBL" id="JABANO010027237">
    <property type="protein sequence ID" value="KAF4717183.1"/>
    <property type="molecule type" value="Genomic_DNA"/>
</dbReference>
<evidence type="ECO:0000313" key="1">
    <source>
        <dbReference type="EMBL" id="KAF4717183.1"/>
    </source>
</evidence>
<dbReference type="Proteomes" id="UP000553632">
    <property type="component" value="Unassembled WGS sequence"/>
</dbReference>
<organism evidence="1 2">
    <name type="scientific">Perkinsus olseni</name>
    <name type="common">Perkinsus atlanticus</name>
    <dbReference type="NCBI Taxonomy" id="32597"/>
    <lineage>
        <taxon>Eukaryota</taxon>
        <taxon>Sar</taxon>
        <taxon>Alveolata</taxon>
        <taxon>Perkinsozoa</taxon>
        <taxon>Perkinsea</taxon>
        <taxon>Perkinsida</taxon>
        <taxon>Perkinsidae</taxon>
        <taxon>Perkinsus</taxon>
    </lineage>
</organism>
<keyword evidence="1" id="KW-0067">ATP-binding</keyword>
<comment type="caution">
    <text evidence="1">The sequence shown here is derived from an EMBL/GenBank/DDBJ whole genome shotgun (WGS) entry which is preliminary data.</text>
</comment>
<dbReference type="AlphaFoldDB" id="A0A7J6R9C0"/>
<protein>
    <submittedName>
        <fullName evidence="1">Putative ATP-dependent RNA helicase ddx6</fullName>
    </submittedName>
</protein>
<dbReference type="GO" id="GO:0004386">
    <property type="term" value="F:helicase activity"/>
    <property type="evidence" value="ECO:0007669"/>
    <property type="project" value="UniProtKB-KW"/>
</dbReference>
<gene>
    <name evidence="1" type="primary">DDX6_3</name>
    <name evidence="1" type="ORF">FOZ63_015724</name>
</gene>